<dbReference type="Proteomes" id="UP000271974">
    <property type="component" value="Unassembled WGS sequence"/>
</dbReference>
<accession>A0A3S1A0I6</accession>
<organism evidence="1 2">
    <name type="scientific">Elysia chlorotica</name>
    <name type="common">Eastern emerald elysia</name>
    <name type="synonym">Sea slug</name>
    <dbReference type="NCBI Taxonomy" id="188477"/>
    <lineage>
        <taxon>Eukaryota</taxon>
        <taxon>Metazoa</taxon>
        <taxon>Spiralia</taxon>
        <taxon>Lophotrochozoa</taxon>
        <taxon>Mollusca</taxon>
        <taxon>Gastropoda</taxon>
        <taxon>Heterobranchia</taxon>
        <taxon>Euthyneura</taxon>
        <taxon>Panpulmonata</taxon>
        <taxon>Sacoglossa</taxon>
        <taxon>Placobranchoidea</taxon>
        <taxon>Plakobranchidae</taxon>
        <taxon>Elysia</taxon>
    </lineage>
</organism>
<protein>
    <submittedName>
        <fullName evidence="1">Uncharacterized protein</fullName>
    </submittedName>
</protein>
<name>A0A3S1A0I6_ELYCH</name>
<proteinExistence type="predicted"/>
<keyword evidence="2" id="KW-1185">Reference proteome</keyword>
<reference evidence="1 2" key="1">
    <citation type="submission" date="2019-01" db="EMBL/GenBank/DDBJ databases">
        <title>A draft genome assembly of the solar-powered sea slug Elysia chlorotica.</title>
        <authorList>
            <person name="Cai H."/>
            <person name="Li Q."/>
            <person name="Fang X."/>
            <person name="Li J."/>
            <person name="Curtis N.E."/>
            <person name="Altenburger A."/>
            <person name="Shibata T."/>
            <person name="Feng M."/>
            <person name="Maeda T."/>
            <person name="Schwartz J.A."/>
            <person name="Shigenobu S."/>
            <person name="Lundholm N."/>
            <person name="Nishiyama T."/>
            <person name="Yang H."/>
            <person name="Hasebe M."/>
            <person name="Li S."/>
            <person name="Pierce S.K."/>
            <person name="Wang J."/>
        </authorList>
    </citation>
    <scope>NUCLEOTIDE SEQUENCE [LARGE SCALE GENOMIC DNA]</scope>
    <source>
        <strain evidence="1">EC2010</strain>
        <tissue evidence="1">Whole organism of an adult</tissue>
    </source>
</reference>
<comment type="caution">
    <text evidence="1">The sequence shown here is derived from an EMBL/GenBank/DDBJ whole genome shotgun (WGS) entry which is preliminary data.</text>
</comment>
<sequence length="107" mass="12529">MLFIASVCLNRVEGDFKQKSVPNILFSLSREFISLTLFYLSYVHRQRSFMASKSVKNRRISQVEFISHVCGYSCLEQVYLKFRDIFPVFFSTDNGNKNLMIYIYSVG</sequence>
<dbReference type="AlphaFoldDB" id="A0A3S1A0I6"/>
<gene>
    <name evidence="1" type="ORF">EGW08_004643</name>
</gene>
<evidence type="ECO:0000313" key="2">
    <source>
        <dbReference type="Proteomes" id="UP000271974"/>
    </source>
</evidence>
<dbReference type="EMBL" id="RQTK01000106">
    <property type="protein sequence ID" value="RUS87598.1"/>
    <property type="molecule type" value="Genomic_DNA"/>
</dbReference>
<evidence type="ECO:0000313" key="1">
    <source>
        <dbReference type="EMBL" id="RUS87598.1"/>
    </source>
</evidence>